<dbReference type="eggNOG" id="COG1314">
    <property type="taxonomic scope" value="Bacteria"/>
</dbReference>
<keyword evidence="9 10" id="KW-0472">Membrane</keyword>
<feature type="transmembrane region" description="Helical" evidence="10">
    <location>
        <begin position="55"/>
        <end position="73"/>
    </location>
</feature>
<evidence type="ECO:0000256" key="2">
    <source>
        <dbReference type="ARBA" id="ARBA00008445"/>
    </source>
</evidence>
<organism evidence="12 13">
    <name type="scientific">Bernardetia litoralis (strain ATCC 23117 / DSM 6794 / NBRC 15988 / NCIMB 1366 / Fx l1 / Sio-4)</name>
    <name type="common">Flexibacter litoralis</name>
    <dbReference type="NCBI Taxonomy" id="880071"/>
    <lineage>
        <taxon>Bacteria</taxon>
        <taxon>Pseudomonadati</taxon>
        <taxon>Bacteroidota</taxon>
        <taxon>Cytophagia</taxon>
        <taxon>Cytophagales</taxon>
        <taxon>Bernardetiaceae</taxon>
        <taxon>Bernardetia</taxon>
    </lineage>
</organism>
<keyword evidence="6 10" id="KW-0653">Protein transport</keyword>
<comment type="function">
    <text evidence="10">Involved in protein export. Participates in an early event of protein translocation.</text>
</comment>
<evidence type="ECO:0000256" key="9">
    <source>
        <dbReference type="ARBA" id="ARBA00023136"/>
    </source>
</evidence>
<comment type="caution">
    <text evidence="10">Lacks conserved residue(s) required for the propagation of feature annotation.</text>
</comment>
<dbReference type="GO" id="GO:0065002">
    <property type="term" value="P:intracellular protein transmembrane transport"/>
    <property type="evidence" value="ECO:0007669"/>
    <property type="project" value="TreeGrafter"/>
</dbReference>
<keyword evidence="8 10" id="KW-0811">Translocation</keyword>
<keyword evidence="4 10" id="KW-1003">Cell membrane</keyword>
<evidence type="ECO:0000313" key="12">
    <source>
        <dbReference type="EMBL" id="AFM05017.1"/>
    </source>
</evidence>
<dbReference type="Pfam" id="PF03840">
    <property type="entry name" value="SecG"/>
    <property type="match status" value="1"/>
</dbReference>
<evidence type="ECO:0000256" key="3">
    <source>
        <dbReference type="ARBA" id="ARBA00022448"/>
    </source>
</evidence>
<dbReference type="GO" id="GO:0043952">
    <property type="term" value="P:protein transport by the Sec complex"/>
    <property type="evidence" value="ECO:0007669"/>
    <property type="project" value="TreeGrafter"/>
</dbReference>
<dbReference type="InterPro" id="IPR004692">
    <property type="entry name" value="SecG"/>
</dbReference>
<dbReference type="GO" id="GO:0009306">
    <property type="term" value="P:protein secretion"/>
    <property type="evidence" value="ECO:0007669"/>
    <property type="project" value="UniProtKB-UniRule"/>
</dbReference>
<evidence type="ECO:0000256" key="1">
    <source>
        <dbReference type="ARBA" id="ARBA00004651"/>
    </source>
</evidence>
<feature type="region of interest" description="Disordered" evidence="11">
    <location>
        <begin position="97"/>
        <end position="125"/>
    </location>
</feature>
<dbReference type="GO" id="GO:0015450">
    <property type="term" value="F:protein-transporting ATPase activity"/>
    <property type="evidence" value="ECO:0007669"/>
    <property type="project" value="UniProtKB-UniRule"/>
</dbReference>
<dbReference type="AlphaFoldDB" id="I4AM32"/>
<evidence type="ECO:0000256" key="4">
    <source>
        <dbReference type="ARBA" id="ARBA00022475"/>
    </source>
</evidence>
<dbReference type="PANTHER" id="PTHR34182:SF1">
    <property type="entry name" value="PROTEIN-EXPORT MEMBRANE PROTEIN SECG"/>
    <property type="match status" value="1"/>
</dbReference>
<protein>
    <recommendedName>
        <fullName evidence="10">Protein-export membrane protein SecG</fullName>
    </recommendedName>
</protein>
<dbReference type="OrthoDB" id="1122493at2"/>
<evidence type="ECO:0000313" key="13">
    <source>
        <dbReference type="Proteomes" id="UP000006054"/>
    </source>
</evidence>
<dbReference type="GO" id="GO:0005886">
    <property type="term" value="C:plasma membrane"/>
    <property type="evidence" value="ECO:0007669"/>
    <property type="project" value="UniProtKB-SubCell"/>
</dbReference>
<dbReference type="RefSeq" id="WP_014798454.1">
    <property type="nucleotide sequence ID" value="NC_018018.1"/>
</dbReference>
<comment type="similarity">
    <text evidence="2 10">Belongs to the SecG family.</text>
</comment>
<keyword evidence="5 10" id="KW-0812">Transmembrane</keyword>
<keyword evidence="7 10" id="KW-1133">Transmembrane helix</keyword>
<dbReference type="NCBIfam" id="TIGR00810">
    <property type="entry name" value="secG"/>
    <property type="match status" value="1"/>
</dbReference>
<dbReference type="KEGG" id="fli:Fleli_2657"/>
<dbReference type="Proteomes" id="UP000006054">
    <property type="component" value="Chromosome"/>
</dbReference>
<evidence type="ECO:0000256" key="11">
    <source>
        <dbReference type="SAM" id="MobiDB-lite"/>
    </source>
</evidence>
<dbReference type="EMBL" id="CP003345">
    <property type="protein sequence ID" value="AFM05017.1"/>
    <property type="molecule type" value="Genomic_DNA"/>
</dbReference>
<keyword evidence="3 10" id="KW-0813">Transport</keyword>
<evidence type="ECO:0000256" key="7">
    <source>
        <dbReference type="ARBA" id="ARBA00022989"/>
    </source>
</evidence>
<dbReference type="STRING" id="880071.Fleli_2657"/>
<sequence precursor="true">MLYVLISIVLFVAILLMVVVLAQEPKGSGISKEFGGAGANQIMGAKNTTNIMEKITWTLIAIVFVGSIGATLITDAKAPTYISPNIEKAKEQVLPNQLEGGSQLEQNNDNDVNTSTETITTEEVE</sequence>
<dbReference type="HOGENOM" id="CLU_094156_1_0_10"/>
<evidence type="ECO:0000256" key="10">
    <source>
        <dbReference type="RuleBase" id="RU365087"/>
    </source>
</evidence>
<dbReference type="PRINTS" id="PR01651">
    <property type="entry name" value="SECGEXPORT"/>
</dbReference>
<reference evidence="13" key="1">
    <citation type="submission" date="2012-06" db="EMBL/GenBank/DDBJ databases">
        <title>The complete genome of Flexibacter litoralis DSM 6794.</title>
        <authorList>
            <person name="Lucas S."/>
            <person name="Copeland A."/>
            <person name="Lapidus A."/>
            <person name="Glavina del Rio T."/>
            <person name="Dalin E."/>
            <person name="Tice H."/>
            <person name="Bruce D."/>
            <person name="Goodwin L."/>
            <person name="Pitluck S."/>
            <person name="Peters L."/>
            <person name="Ovchinnikova G."/>
            <person name="Lu M."/>
            <person name="Kyrpides N."/>
            <person name="Mavromatis K."/>
            <person name="Ivanova N."/>
            <person name="Brettin T."/>
            <person name="Detter J.C."/>
            <person name="Han C."/>
            <person name="Larimer F."/>
            <person name="Land M."/>
            <person name="Hauser L."/>
            <person name="Markowitz V."/>
            <person name="Cheng J.-F."/>
            <person name="Hugenholtz P."/>
            <person name="Woyke T."/>
            <person name="Wu D."/>
            <person name="Spring S."/>
            <person name="Lang E."/>
            <person name="Kopitz M."/>
            <person name="Brambilla E."/>
            <person name="Klenk H.-P."/>
            <person name="Eisen J.A."/>
        </authorList>
    </citation>
    <scope>NUCLEOTIDE SEQUENCE [LARGE SCALE GENOMIC DNA]</scope>
    <source>
        <strain evidence="13">ATCC 23117 / DSM 6794 / NBRC 15988 / NCIMB 1366 / Sio-4</strain>
    </source>
</reference>
<feature type="compositionally biased region" description="Polar residues" evidence="11">
    <location>
        <begin position="99"/>
        <end position="113"/>
    </location>
</feature>
<evidence type="ECO:0000256" key="5">
    <source>
        <dbReference type="ARBA" id="ARBA00022692"/>
    </source>
</evidence>
<accession>I4AM32</accession>
<dbReference type="PANTHER" id="PTHR34182">
    <property type="entry name" value="PROTEIN-EXPORT MEMBRANE PROTEIN SECG"/>
    <property type="match status" value="1"/>
</dbReference>
<gene>
    <name evidence="12" type="ordered locus">Fleli_2657</name>
</gene>
<keyword evidence="13" id="KW-1185">Reference proteome</keyword>
<evidence type="ECO:0000256" key="8">
    <source>
        <dbReference type="ARBA" id="ARBA00023010"/>
    </source>
</evidence>
<comment type="subcellular location">
    <subcellularLocation>
        <location evidence="1 10">Cell membrane</location>
        <topology evidence="1 10">Multi-pass membrane protein</topology>
    </subcellularLocation>
</comment>
<evidence type="ECO:0000256" key="6">
    <source>
        <dbReference type="ARBA" id="ARBA00022927"/>
    </source>
</evidence>
<proteinExistence type="inferred from homology"/>
<name>I4AM32_BERLS</name>